<evidence type="ECO:0000256" key="5">
    <source>
        <dbReference type="ARBA" id="ARBA00022840"/>
    </source>
</evidence>
<sequence length="337" mass="36776">MSENTPMIRLRQVCKRYPGTAADAVRPLDLEINRGEFVVLVGPSGCGKTTTLRMINRLVEPTSGEIWIDGQDVTHTDPDEMRRHIGYVIQQVGLIPHMTIAQNVGLVPKMLGWDKTRIRERAEELLELVGLEPAKYAKRYPKQLSGGQQQRVGVARALAADPPVMLMDEPFGAIDPVTRDRLQREFLRLQSQIKKTIVFVTHDIDEAVKLGDRIAIFAEGSRLAQFATPLEILTNPADDFVRSFIGEGAGLRRLGLLRMADLAAERSEVTSVPGAGRDVLEVQNDDTVAQALDRAMLAGATHVVVPGGRPVAVQDLVMAGTNSRTAGAPLIGEGVPE</sequence>
<dbReference type="PANTHER" id="PTHR43117">
    <property type="entry name" value="OSMOPROTECTANT IMPORT ATP-BINDING PROTEIN OSMV"/>
    <property type="match status" value="1"/>
</dbReference>
<protein>
    <recommendedName>
        <fullName evidence="6">ABC-type quaternary amine transporter</fullName>
        <ecNumber evidence="6">7.6.2.9</ecNumber>
    </recommendedName>
</protein>
<dbReference type="PANTHER" id="PTHR43117:SF4">
    <property type="entry name" value="OSMOPROTECTANT IMPORT ATP-BINDING PROTEIN OSMV"/>
    <property type="match status" value="1"/>
</dbReference>
<evidence type="ECO:0000256" key="6">
    <source>
        <dbReference type="ARBA" id="ARBA00066388"/>
    </source>
</evidence>
<dbReference type="GO" id="GO:0015418">
    <property type="term" value="F:ABC-type quaternary ammonium compound transporting activity"/>
    <property type="evidence" value="ECO:0007669"/>
    <property type="project" value="UniProtKB-EC"/>
</dbReference>
<dbReference type="EC" id="7.6.2.9" evidence="6"/>
<evidence type="ECO:0000313" key="9">
    <source>
        <dbReference type="Proteomes" id="UP000564496"/>
    </source>
</evidence>
<dbReference type="Pfam" id="PF00005">
    <property type="entry name" value="ABC_tran"/>
    <property type="match status" value="1"/>
</dbReference>
<dbReference type="InterPro" id="IPR003439">
    <property type="entry name" value="ABC_transporter-like_ATP-bd"/>
</dbReference>
<evidence type="ECO:0000256" key="1">
    <source>
        <dbReference type="ARBA" id="ARBA00005417"/>
    </source>
</evidence>
<dbReference type="InterPro" id="IPR003593">
    <property type="entry name" value="AAA+_ATPase"/>
</dbReference>
<dbReference type="FunFam" id="3.40.50.300:FF:000425">
    <property type="entry name" value="Probable ABC transporter, ATP-binding subunit"/>
    <property type="match status" value="1"/>
</dbReference>
<organism evidence="8 9">
    <name type="scientific">Nocardioides panzhihuensis</name>
    <dbReference type="NCBI Taxonomy" id="860243"/>
    <lineage>
        <taxon>Bacteria</taxon>
        <taxon>Bacillati</taxon>
        <taxon>Actinomycetota</taxon>
        <taxon>Actinomycetes</taxon>
        <taxon>Propionibacteriales</taxon>
        <taxon>Nocardioidaceae</taxon>
        <taxon>Nocardioides</taxon>
    </lineage>
</organism>
<dbReference type="RefSeq" id="WP_281365472.1">
    <property type="nucleotide sequence ID" value="NZ_JACBZR010000001.1"/>
</dbReference>
<evidence type="ECO:0000256" key="3">
    <source>
        <dbReference type="ARBA" id="ARBA00022737"/>
    </source>
</evidence>
<dbReference type="SMART" id="SM00382">
    <property type="entry name" value="AAA"/>
    <property type="match status" value="1"/>
</dbReference>
<evidence type="ECO:0000256" key="4">
    <source>
        <dbReference type="ARBA" id="ARBA00022741"/>
    </source>
</evidence>
<accession>A0A7Z0IRN9</accession>
<proteinExistence type="inferred from homology"/>
<dbReference type="NCBIfam" id="TIGR01186">
    <property type="entry name" value="proV"/>
    <property type="match status" value="1"/>
</dbReference>
<evidence type="ECO:0000259" key="7">
    <source>
        <dbReference type="PROSITE" id="PS50893"/>
    </source>
</evidence>
<keyword evidence="9" id="KW-1185">Reference proteome</keyword>
<dbReference type="SUPFAM" id="SSF52540">
    <property type="entry name" value="P-loop containing nucleoside triphosphate hydrolases"/>
    <property type="match status" value="1"/>
</dbReference>
<dbReference type="PROSITE" id="PS00211">
    <property type="entry name" value="ABC_TRANSPORTER_1"/>
    <property type="match status" value="1"/>
</dbReference>
<evidence type="ECO:0000256" key="2">
    <source>
        <dbReference type="ARBA" id="ARBA00022448"/>
    </source>
</evidence>
<dbReference type="EMBL" id="JACBZR010000001">
    <property type="protein sequence ID" value="NYI76998.1"/>
    <property type="molecule type" value="Genomic_DNA"/>
</dbReference>
<dbReference type="Proteomes" id="UP000564496">
    <property type="component" value="Unassembled WGS sequence"/>
</dbReference>
<dbReference type="InterPro" id="IPR017871">
    <property type="entry name" value="ABC_transporter-like_CS"/>
</dbReference>
<name>A0A7Z0IRN9_9ACTN</name>
<keyword evidence="3" id="KW-0677">Repeat</keyword>
<dbReference type="GO" id="GO:0016887">
    <property type="term" value="F:ATP hydrolysis activity"/>
    <property type="evidence" value="ECO:0007669"/>
    <property type="project" value="InterPro"/>
</dbReference>
<comment type="similarity">
    <text evidence="1">Belongs to the ABC transporter superfamily.</text>
</comment>
<comment type="caution">
    <text evidence="8">The sequence shown here is derived from an EMBL/GenBank/DDBJ whole genome shotgun (WGS) entry which is preliminary data.</text>
</comment>
<evidence type="ECO:0000313" key="8">
    <source>
        <dbReference type="EMBL" id="NYI76998.1"/>
    </source>
</evidence>
<dbReference type="InterPro" id="IPR027417">
    <property type="entry name" value="P-loop_NTPase"/>
</dbReference>
<dbReference type="Gene3D" id="3.40.50.300">
    <property type="entry name" value="P-loop containing nucleotide triphosphate hydrolases"/>
    <property type="match status" value="1"/>
</dbReference>
<dbReference type="GO" id="GO:0031460">
    <property type="term" value="P:glycine betaine transport"/>
    <property type="evidence" value="ECO:0007669"/>
    <property type="project" value="InterPro"/>
</dbReference>
<gene>
    <name evidence="8" type="ORF">BJ988_001646</name>
</gene>
<dbReference type="GO" id="GO:0005524">
    <property type="term" value="F:ATP binding"/>
    <property type="evidence" value="ECO:0007669"/>
    <property type="project" value="UniProtKB-KW"/>
</dbReference>
<feature type="domain" description="ABC transporter" evidence="7">
    <location>
        <begin position="8"/>
        <end position="245"/>
    </location>
</feature>
<keyword evidence="2" id="KW-0813">Transport</keyword>
<keyword evidence="4" id="KW-0547">Nucleotide-binding</keyword>
<dbReference type="PROSITE" id="PS50893">
    <property type="entry name" value="ABC_TRANSPORTER_2"/>
    <property type="match status" value="1"/>
</dbReference>
<dbReference type="GO" id="GO:0016020">
    <property type="term" value="C:membrane"/>
    <property type="evidence" value="ECO:0007669"/>
    <property type="project" value="InterPro"/>
</dbReference>
<dbReference type="AlphaFoldDB" id="A0A7Z0IRN9"/>
<reference evidence="8 9" key="1">
    <citation type="submission" date="2020-07" db="EMBL/GenBank/DDBJ databases">
        <title>Sequencing the genomes of 1000 actinobacteria strains.</title>
        <authorList>
            <person name="Klenk H.-P."/>
        </authorList>
    </citation>
    <scope>NUCLEOTIDE SEQUENCE [LARGE SCALE GENOMIC DNA]</scope>
    <source>
        <strain evidence="8 9">DSM 26487</strain>
    </source>
</reference>
<keyword evidence="5 8" id="KW-0067">ATP-binding</keyword>
<dbReference type="InterPro" id="IPR005892">
    <property type="entry name" value="Gly-betaine_transp_ATP-bd"/>
</dbReference>